<comment type="caution">
    <text evidence="2">The sequence shown here is derived from an EMBL/GenBank/DDBJ whole genome shotgun (WGS) entry which is preliminary data.</text>
</comment>
<evidence type="ECO:0000313" key="2">
    <source>
        <dbReference type="EMBL" id="KAK4312098.1"/>
    </source>
</evidence>
<dbReference type="Proteomes" id="UP001292094">
    <property type="component" value="Unassembled WGS sequence"/>
</dbReference>
<organism evidence="2 3">
    <name type="scientific">Petrolisthes manimaculis</name>
    <dbReference type="NCBI Taxonomy" id="1843537"/>
    <lineage>
        <taxon>Eukaryota</taxon>
        <taxon>Metazoa</taxon>
        <taxon>Ecdysozoa</taxon>
        <taxon>Arthropoda</taxon>
        <taxon>Crustacea</taxon>
        <taxon>Multicrustacea</taxon>
        <taxon>Malacostraca</taxon>
        <taxon>Eumalacostraca</taxon>
        <taxon>Eucarida</taxon>
        <taxon>Decapoda</taxon>
        <taxon>Pleocyemata</taxon>
        <taxon>Anomura</taxon>
        <taxon>Galatheoidea</taxon>
        <taxon>Porcellanidae</taxon>
        <taxon>Petrolisthes</taxon>
    </lineage>
</organism>
<feature type="region of interest" description="Disordered" evidence="1">
    <location>
        <begin position="24"/>
        <end position="49"/>
    </location>
</feature>
<protein>
    <submittedName>
        <fullName evidence="2">Uncharacterized protein</fullName>
    </submittedName>
</protein>
<sequence length="157" mass="18715">MDRFSSCSDKYFMFEEYSRLFPVKEKEEPLDPQPTQQDSTASDSTTQYENEHMAHEKKFECSECLKWFSSKGKEISTLTWWYTHTHPSHLRTLDTHIQDTLDTLIRDIQHTLDIQLLHILDIQLLLHTLDFQFHLLILDTPTTRLTLYTHTQLTKDK</sequence>
<proteinExistence type="predicted"/>
<gene>
    <name evidence="2" type="ORF">Pmani_016452</name>
</gene>
<reference evidence="2" key="1">
    <citation type="submission" date="2023-11" db="EMBL/GenBank/DDBJ databases">
        <title>Genome assemblies of two species of porcelain crab, Petrolisthes cinctipes and Petrolisthes manimaculis (Anomura: Porcellanidae).</title>
        <authorList>
            <person name="Angst P."/>
        </authorList>
    </citation>
    <scope>NUCLEOTIDE SEQUENCE</scope>
    <source>
        <strain evidence="2">PB745_02</strain>
        <tissue evidence="2">Gill</tissue>
    </source>
</reference>
<evidence type="ECO:0000313" key="3">
    <source>
        <dbReference type="Proteomes" id="UP001292094"/>
    </source>
</evidence>
<feature type="compositionally biased region" description="Low complexity" evidence="1">
    <location>
        <begin position="33"/>
        <end position="47"/>
    </location>
</feature>
<name>A0AAE1PQ28_9EUCA</name>
<accession>A0AAE1PQ28</accession>
<evidence type="ECO:0000256" key="1">
    <source>
        <dbReference type="SAM" id="MobiDB-lite"/>
    </source>
</evidence>
<keyword evidence="3" id="KW-1185">Reference proteome</keyword>
<dbReference type="AlphaFoldDB" id="A0AAE1PQ28"/>
<dbReference type="EMBL" id="JAWZYT010001443">
    <property type="protein sequence ID" value="KAK4312098.1"/>
    <property type="molecule type" value="Genomic_DNA"/>
</dbReference>